<gene>
    <name evidence="3" type="ORF">PPACK8108_LOCUS16451</name>
</gene>
<proteinExistence type="predicted"/>
<feature type="domain" description="Helicase ATP-binding" evidence="2">
    <location>
        <begin position="1"/>
        <end position="94"/>
    </location>
</feature>
<sequence>TVFINLIHQMIISNRSESSKSMIIVNSLQLANQTISQLKKLHPKTVISLEQGKNLALEEAQVVVATYQSLNSKQRYKRFEPDSFGVIVVDEVRD</sequence>
<evidence type="ECO:0000256" key="1">
    <source>
        <dbReference type="ARBA" id="ARBA00022806"/>
    </source>
</evidence>
<keyword evidence="1" id="KW-0547">Nucleotide-binding</keyword>
<accession>A0AAV0B9D9</accession>
<keyword evidence="1" id="KW-0347">Helicase</keyword>
<protein>
    <recommendedName>
        <fullName evidence="2">Helicase ATP-binding domain-containing protein</fullName>
    </recommendedName>
</protein>
<comment type="caution">
    <text evidence="3">The sequence shown here is derived from an EMBL/GenBank/DDBJ whole genome shotgun (WGS) entry which is preliminary data.</text>
</comment>
<name>A0AAV0B9D9_PHAPC</name>
<evidence type="ECO:0000259" key="2">
    <source>
        <dbReference type="PROSITE" id="PS51192"/>
    </source>
</evidence>
<dbReference type="PROSITE" id="PS51192">
    <property type="entry name" value="HELICASE_ATP_BIND_1"/>
    <property type="match status" value="1"/>
</dbReference>
<organism evidence="3 4">
    <name type="scientific">Phakopsora pachyrhizi</name>
    <name type="common">Asian soybean rust disease fungus</name>
    <dbReference type="NCBI Taxonomy" id="170000"/>
    <lineage>
        <taxon>Eukaryota</taxon>
        <taxon>Fungi</taxon>
        <taxon>Dikarya</taxon>
        <taxon>Basidiomycota</taxon>
        <taxon>Pucciniomycotina</taxon>
        <taxon>Pucciniomycetes</taxon>
        <taxon>Pucciniales</taxon>
        <taxon>Phakopsoraceae</taxon>
        <taxon>Phakopsora</taxon>
    </lineage>
</organism>
<dbReference type="AlphaFoldDB" id="A0AAV0B9D9"/>
<dbReference type="GO" id="GO:0003677">
    <property type="term" value="F:DNA binding"/>
    <property type="evidence" value="ECO:0007669"/>
    <property type="project" value="InterPro"/>
</dbReference>
<dbReference type="InterPro" id="IPR006935">
    <property type="entry name" value="Helicase/UvrB_N"/>
</dbReference>
<evidence type="ECO:0000313" key="3">
    <source>
        <dbReference type="EMBL" id="CAH7683127.1"/>
    </source>
</evidence>
<dbReference type="Gene3D" id="3.40.50.300">
    <property type="entry name" value="P-loop containing nucleotide triphosphate hydrolases"/>
    <property type="match status" value="1"/>
</dbReference>
<keyword evidence="1" id="KW-0378">Hydrolase</keyword>
<evidence type="ECO:0000313" key="4">
    <source>
        <dbReference type="Proteomes" id="UP001153365"/>
    </source>
</evidence>
<dbReference type="GO" id="GO:0004386">
    <property type="term" value="F:helicase activity"/>
    <property type="evidence" value="ECO:0007669"/>
    <property type="project" value="UniProtKB-KW"/>
</dbReference>
<dbReference type="InterPro" id="IPR027417">
    <property type="entry name" value="P-loop_NTPase"/>
</dbReference>
<dbReference type="EMBL" id="CALTRL010004473">
    <property type="protein sequence ID" value="CAH7683127.1"/>
    <property type="molecule type" value="Genomic_DNA"/>
</dbReference>
<dbReference type="GO" id="GO:0016787">
    <property type="term" value="F:hydrolase activity"/>
    <property type="evidence" value="ECO:0007669"/>
    <property type="project" value="InterPro"/>
</dbReference>
<dbReference type="SUPFAM" id="SSF52540">
    <property type="entry name" value="P-loop containing nucleoside triphosphate hydrolases"/>
    <property type="match status" value="1"/>
</dbReference>
<reference evidence="3" key="1">
    <citation type="submission" date="2022-06" db="EMBL/GenBank/DDBJ databases">
        <authorList>
            <consortium name="SYNGENTA / RWTH Aachen University"/>
        </authorList>
    </citation>
    <scope>NUCLEOTIDE SEQUENCE</scope>
</reference>
<dbReference type="Pfam" id="PF04851">
    <property type="entry name" value="ResIII"/>
    <property type="match status" value="1"/>
</dbReference>
<dbReference type="Proteomes" id="UP001153365">
    <property type="component" value="Unassembled WGS sequence"/>
</dbReference>
<keyword evidence="1" id="KW-0067">ATP-binding</keyword>
<keyword evidence="4" id="KW-1185">Reference proteome</keyword>
<dbReference type="InterPro" id="IPR014001">
    <property type="entry name" value="Helicase_ATP-bd"/>
</dbReference>
<feature type="non-terminal residue" evidence="3">
    <location>
        <position position="1"/>
    </location>
</feature>
<dbReference type="GO" id="GO:0005524">
    <property type="term" value="F:ATP binding"/>
    <property type="evidence" value="ECO:0007669"/>
    <property type="project" value="InterPro"/>
</dbReference>